<organism evidence="2 3">
    <name type="scientific">Cladophialophora carrionii</name>
    <dbReference type="NCBI Taxonomy" id="86049"/>
    <lineage>
        <taxon>Eukaryota</taxon>
        <taxon>Fungi</taxon>
        <taxon>Dikarya</taxon>
        <taxon>Ascomycota</taxon>
        <taxon>Pezizomycotina</taxon>
        <taxon>Eurotiomycetes</taxon>
        <taxon>Chaetothyriomycetidae</taxon>
        <taxon>Chaetothyriales</taxon>
        <taxon>Herpotrichiellaceae</taxon>
        <taxon>Cladophialophora</taxon>
    </lineage>
</organism>
<gene>
    <name evidence="2" type="ORF">CLCR_01045</name>
</gene>
<feature type="compositionally biased region" description="Basic residues" evidence="1">
    <location>
        <begin position="89"/>
        <end position="101"/>
    </location>
</feature>
<dbReference type="Proteomes" id="UP000094526">
    <property type="component" value="Unassembled WGS sequence"/>
</dbReference>
<name>A0A1C1CCL1_9EURO</name>
<dbReference type="eggNOG" id="ENOG502RADS">
    <property type="taxonomic scope" value="Eukaryota"/>
</dbReference>
<proteinExistence type="predicted"/>
<feature type="compositionally biased region" description="Basic and acidic residues" evidence="1">
    <location>
        <begin position="531"/>
        <end position="547"/>
    </location>
</feature>
<evidence type="ECO:0000313" key="3">
    <source>
        <dbReference type="Proteomes" id="UP000094526"/>
    </source>
</evidence>
<feature type="region of interest" description="Disordered" evidence="1">
    <location>
        <begin position="598"/>
        <end position="646"/>
    </location>
</feature>
<protein>
    <submittedName>
        <fullName evidence="2">Uncharacterized protein</fullName>
    </submittedName>
</protein>
<dbReference type="STRING" id="86049.A0A1C1CCL1"/>
<evidence type="ECO:0000256" key="1">
    <source>
        <dbReference type="SAM" id="MobiDB-lite"/>
    </source>
</evidence>
<feature type="compositionally biased region" description="Polar residues" evidence="1">
    <location>
        <begin position="692"/>
        <end position="704"/>
    </location>
</feature>
<feature type="region of interest" description="Disordered" evidence="1">
    <location>
        <begin position="42"/>
        <end position="150"/>
    </location>
</feature>
<comment type="caution">
    <text evidence="2">The sequence shown here is derived from an EMBL/GenBank/DDBJ whole genome shotgun (WGS) entry which is preliminary data.</text>
</comment>
<feature type="region of interest" description="Disordered" evidence="1">
    <location>
        <begin position="827"/>
        <end position="860"/>
    </location>
</feature>
<feature type="compositionally biased region" description="Low complexity" evidence="1">
    <location>
        <begin position="438"/>
        <end position="453"/>
    </location>
</feature>
<feature type="region of interest" description="Disordered" evidence="1">
    <location>
        <begin position="528"/>
        <end position="564"/>
    </location>
</feature>
<accession>A0A1C1CCL1</accession>
<feature type="compositionally biased region" description="Polar residues" evidence="1">
    <location>
        <begin position="830"/>
        <end position="846"/>
    </location>
</feature>
<dbReference type="VEuPathDB" id="FungiDB:CLCR_01045"/>
<dbReference type="EMBL" id="LGRB01000016">
    <property type="protein sequence ID" value="OCT46270.1"/>
    <property type="molecule type" value="Genomic_DNA"/>
</dbReference>
<feature type="region of interest" description="Disordered" evidence="1">
    <location>
        <begin position="17"/>
        <end position="36"/>
    </location>
</feature>
<reference evidence="3" key="1">
    <citation type="submission" date="2015-07" db="EMBL/GenBank/DDBJ databases">
        <authorList>
            <person name="Teixeira M.M."/>
            <person name="Souza R.C."/>
            <person name="Almeida L.G."/>
            <person name="Vicente V.A."/>
            <person name="de Hoog S."/>
            <person name="Bocca A.L."/>
            <person name="de Almeida S.R."/>
            <person name="Vasconcelos A.T."/>
            <person name="Felipe M.S."/>
        </authorList>
    </citation>
    <scope>NUCLEOTIDE SEQUENCE [LARGE SCALE GENOMIC DNA]</scope>
    <source>
        <strain evidence="3">KSF</strain>
    </source>
</reference>
<evidence type="ECO:0000313" key="2">
    <source>
        <dbReference type="EMBL" id="OCT46270.1"/>
    </source>
</evidence>
<dbReference type="OrthoDB" id="4156126at2759"/>
<feature type="compositionally biased region" description="Basic and acidic residues" evidence="1">
    <location>
        <begin position="625"/>
        <end position="634"/>
    </location>
</feature>
<dbReference type="AlphaFoldDB" id="A0A1C1CCL1"/>
<dbReference type="VEuPathDB" id="FungiDB:G647_09252"/>
<feature type="compositionally biased region" description="Polar residues" evidence="1">
    <location>
        <begin position="410"/>
        <end position="425"/>
    </location>
</feature>
<feature type="compositionally biased region" description="Polar residues" evidence="1">
    <location>
        <begin position="605"/>
        <end position="623"/>
    </location>
</feature>
<feature type="region of interest" description="Disordered" evidence="1">
    <location>
        <begin position="352"/>
        <end position="455"/>
    </location>
</feature>
<feature type="compositionally biased region" description="Polar residues" evidence="1">
    <location>
        <begin position="26"/>
        <end position="36"/>
    </location>
</feature>
<feature type="region of interest" description="Disordered" evidence="1">
    <location>
        <begin position="669"/>
        <end position="704"/>
    </location>
</feature>
<sequence>MPLEEISPNIRTDAAQDGLKQAAAATTSTNSLRSSAVQSMLRNTTELGDTGPFAVRPSRIPRSGSRPQPSRRRTGSFDDSFASQPRLKGSPRRRSHRHHGPRTVPSSSALSGRETVHSAHTSLHSGLRSKRAGHRHQSHGLKGLGSSSIPAHSLHTHRSMVTLRSQRTFQGLHSGSPMLRPGHRPLPGHRASSPAFSEAYPYRGGPGHVYPRVGSVDTVASSPALTYHRRPGLPGYRPELNNSFSSSIRLPSPAVSFVNGLPGSGYPMQRTTTPMSTSLQSLRPAWNHSAASFRGLTKSPTESTAPPYYDYSESFLEEDCFPPPDDPSAANLPFNMDQTIMEDEDIPERRQAQSPFGTMPGSAFRPLELPTSHNRRPSENSKHSKYSYTGAIPPRQSSLGAITGHKRSPSRTPASQEVISRSATTDRVARSKYENPQASTASRRASHSTHSSAFFPNACRSPRDLTTLAARVHSPVFDEKPSISGLLEYGNPERESDKRKAFSDGQQIRAQWQLPSFSFRPLSFGTYSPGLKERPKTSGDVRSKDGPDILSPMPERPMSSQSRKRFSRILEISDSYVTDQGKPIYTPQTSSRLDAVEEHPDLQSLERSLSSPSEFESRLNTVNQERQEQEHAAEHASPCANADTSQITMQERSTIESLLDRHIECLGLNESGDDVEEGPFEGADALARSDPAPQSSGDSTIKPSPAVQQALPQWNLRPTTSSSTIQHSSLTSSERRRLIPRRLFASMDARLPPGVVLADIQSPCTSNPTSTISDLQPRLSGWQTLPSTSGLVTSDSARSTAKASLASGDIADIDSDPPNARFKIRRVSELSLSPETASSPRNSRASQPHRRSKSDMLARQISHRRRRARILIKAKRKSQSLGQLANLAQEDQVDGLMEDVGHSEDWVTEDSPEKNSQTSPVAGYAELSADSVAVQPPTILSAEASVLVPTSAPRRWTSMLAAMPNPVKKSIEIVRKASVRTIQSQRSNTSVIEPVNSTRLSAQISRLGSVPQLAPPEFGPPLTSSDLNLSLRFPGPPQVYRPPLRQVQSFFSDDSSAALAHKRPSTLKKRFDLPSFRSGFTKSTGLIGTRHSSTPRGTNTLQTSASYRVRDRESVEYRHETFGDTVPMSDFAYKKRKVLGRLKEWWKRQCMQKTMDLVRKKSGRNMQHATWA</sequence>
<keyword evidence="3" id="KW-1185">Reference proteome</keyword>
<feature type="compositionally biased region" description="Basic residues" evidence="1">
    <location>
        <begin position="127"/>
        <end position="139"/>
    </location>
</feature>
<feature type="compositionally biased region" description="Low complexity" evidence="1">
    <location>
        <begin position="56"/>
        <end position="68"/>
    </location>
</feature>